<proteinExistence type="predicted"/>
<dbReference type="InterPro" id="IPR036388">
    <property type="entry name" value="WH-like_DNA-bd_sf"/>
</dbReference>
<keyword evidence="4" id="KW-0255">Endonuclease</keyword>
<dbReference type="SMART" id="SM00465">
    <property type="entry name" value="GIYc"/>
    <property type="match status" value="1"/>
</dbReference>
<evidence type="ECO:0000259" key="3">
    <source>
        <dbReference type="SMART" id="SM00465"/>
    </source>
</evidence>
<dbReference type="InterPro" id="IPR000305">
    <property type="entry name" value="GIY-YIG_endonuc"/>
</dbReference>
<dbReference type="Gene3D" id="1.10.10.10">
    <property type="entry name" value="Winged helix-like DNA-binding domain superfamily/Winged helix DNA-binding domain"/>
    <property type="match status" value="1"/>
</dbReference>
<dbReference type="InterPro" id="IPR035901">
    <property type="entry name" value="GIY-YIG_endonuc_sf"/>
</dbReference>
<reference evidence="4" key="1">
    <citation type="journal article" date="2021" name="Proc. Natl. Acad. Sci. U.S.A.">
        <title>A Catalog of Tens of Thousands of Viruses from Human Metagenomes Reveals Hidden Associations with Chronic Diseases.</title>
        <authorList>
            <person name="Tisza M.J."/>
            <person name="Buck C.B."/>
        </authorList>
    </citation>
    <scope>NUCLEOTIDE SEQUENCE</scope>
    <source>
        <strain evidence="4">Ctmqu18</strain>
    </source>
</reference>
<dbReference type="GO" id="GO:0004519">
    <property type="term" value="F:endonuclease activity"/>
    <property type="evidence" value="ECO:0007669"/>
    <property type="project" value="UniProtKB-KW"/>
</dbReference>
<evidence type="ECO:0000256" key="2">
    <source>
        <dbReference type="ARBA" id="ARBA00022842"/>
    </source>
</evidence>
<evidence type="ECO:0000313" key="4">
    <source>
        <dbReference type="EMBL" id="DAG02205.1"/>
    </source>
</evidence>
<dbReference type="SUPFAM" id="SSF82771">
    <property type="entry name" value="GIY-YIG endonuclease"/>
    <property type="match status" value="1"/>
</dbReference>
<accession>A0A8S5V693</accession>
<dbReference type="Pfam" id="PF01541">
    <property type="entry name" value="GIY-YIG"/>
    <property type="match status" value="1"/>
</dbReference>
<dbReference type="Gene3D" id="3.40.1440.10">
    <property type="entry name" value="GIY-YIG endonuclease"/>
    <property type="match status" value="1"/>
</dbReference>
<keyword evidence="4" id="KW-0378">Hydrolase</keyword>
<dbReference type="CDD" id="cd10443">
    <property type="entry name" value="GIY-YIG_HE_Tlr8p_PBC-V_like"/>
    <property type="match status" value="1"/>
</dbReference>
<name>A0A8S5V693_9CAUD</name>
<protein>
    <submittedName>
        <fullName evidence="4">Intron associated endonuclease</fullName>
    </submittedName>
</protein>
<sequence length="282" mass="32419">MYTVYCHVFPNGKKYIGLTRTSVERRWGHGGNYKTCPLLFRAIKKYGWESVEHIVLAEVSSLEEAEQREREFISTYKTQDPSFGYNILPGGDVSDNCATEEMRYKLGNGWRGKQRSKVEKRKISRGVKKVFTRAESNGHFGLSHSLISREKMSMSHTEKWANDEKRRTEASLRMIERMADSAYKAEVLERLSQYKRKPGEWKMPEQAKAKLSEQAKGKWIGDKSPCSKPVLQYTVNGDFIKRWANAGEVERAGIASRSNVSKCCRGVEHVKTVGGFVWRFEE</sequence>
<evidence type="ECO:0000256" key="1">
    <source>
        <dbReference type="ARBA" id="ARBA00001946"/>
    </source>
</evidence>
<comment type="cofactor">
    <cofactor evidence="1">
        <name>Mg(2+)</name>
        <dbReference type="ChEBI" id="CHEBI:18420"/>
    </cofactor>
</comment>
<organism evidence="4">
    <name type="scientific">Siphoviridae sp. ctmqu18</name>
    <dbReference type="NCBI Taxonomy" id="2825655"/>
    <lineage>
        <taxon>Viruses</taxon>
        <taxon>Duplodnaviria</taxon>
        <taxon>Heunggongvirae</taxon>
        <taxon>Uroviricota</taxon>
        <taxon>Caudoviricetes</taxon>
    </lineage>
</organism>
<feature type="domain" description="GIY-YIG" evidence="3">
    <location>
        <begin position="1"/>
        <end position="91"/>
    </location>
</feature>
<keyword evidence="2" id="KW-0460">Magnesium</keyword>
<keyword evidence="4" id="KW-0540">Nuclease</keyword>
<dbReference type="EMBL" id="BK016207">
    <property type="protein sequence ID" value="DAG02205.1"/>
    <property type="molecule type" value="Genomic_DNA"/>
</dbReference>